<reference evidence="1 2" key="1">
    <citation type="submission" date="2020-01" db="EMBL/GenBank/DDBJ databases">
        <title>Leptobacterium flavescens.</title>
        <authorList>
            <person name="Wang G."/>
        </authorList>
    </citation>
    <scope>NUCLEOTIDE SEQUENCE [LARGE SCALE GENOMIC DNA]</scope>
    <source>
        <strain evidence="1 2">KCTC 22160</strain>
    </source>
</reference>
<proteinExistence type="predicted"/>
<dbReference type="AlphaFoldDB" id="A0A6P0UJH3"/>
<comment type="caution">
    <text evidence="1">The sequence shown here is derived from an EMBL/GenBank/DDBJ whole genome shotgun (WGS) entry which is preliminary data.</text>
</comment>
<dbReference type="Proteomes" id="UP000468581">
    <property type="component" value="Unassembled WGS sequence"/>
</dbReference>
<dbReference type="GO" id="GO:0032259">
    <property type="term" value="P:methylation"/>
    <property type="evidence" value="ECO:0007669"/>
    <property type="project" value="UniProtKB-KW"/>
</dbReference>
<keyword evidence="1" id="KW-0808">Transferase</keyword>
<accession>A0A6P0UJH3</accession>
<dbReference type="Pfam" id="PF13489">
    <property type="entry name" value="Methyltransf_23"/>
    <property type="match status" value="1"/>
</dbReference>
<keyword evidence="1" id="KW-0489">Methyltransferase</keyword>
<organism evidence="1 2">
    <name type="scientific">Leptobacterium flavescens</name>
    <dbReference type="NCBI Taxonomy" id="472055"/>
    <lineage>
        <taxon>Bacteria</taxon>
        <taxon>Pseudomonadati</taxon>
        <taxon>Bacteroidota</taxon>
        <taxon>Flavobacteriia</taxon>
        <taxon>Flavobacteriales</taxon>
        <taxon>Flavobacteriaceae</taxon>
        <taxon>Leptobacterium</taxon>
    </lineage>
</organism>
<evidence type="ECO:0000313" key="2">
    <source>
        <dbReference type="Proteomes" id="UP000468581"/>
    </source>
</evidence>
<dbReference type="GO" id="GO:0008168">
    <property type="term" value="F:methyltransferase activity"/>
    <property type="evidence" value="ECO:0007669"/>
    <property type="project" value="UniProtKB-KW"/>
</dbReference>
<evidence type="ECO:0000313" key="1">
    <source>
        <dbReference type="EMBL" id="NER13455.1"/>
    </source>
</evidence>
<dbReference type="SUPFAM" id="SSF53335">
    <property type="entry name" value="S-adenosyl-L-methionine-dependent methyltransferases"/>
    <property type="match status" value="1"/>
</dbReference>
<dbReference type="CDD" id="cd02440">
    <property type="entry name" value="AdoMet_MTases"/>
    <property type="match status" value="1"/>
</dbReference>
<dbReference type="Gene3D" id="3.40.50.150">
    <property type="entry name" value="Vaccinia Virus protein VP39"/>
    <property type="match status" value="1"/>
</dbReference>
<gene>
    <name evidence="1" type="ORF">GWK08_08410</name>
</gene>
<dbReference type="InterPro" id="IPR029063">
    <property type="entry name" value="SAM-dependent_MTases_sf"/>
</dbReference>
<name>A0A6P0UJH3_9FLAO</name>
<sequence length="286" mass="32504">MSKTDLVKVYNSQSKMYKKGFKTFLKHTDQKVKLLKWLESYIEALPQRYQFIDAGAGTGELTSWVARYFNSTLAIEPNEYLRREFRKNFPRCLLLPGFIAESKVPAAADLVLCSHVFYYIDPALWMLNLETLASWLKPGGVALIILQNGQTDFNKMSGHFLNKHADLNSLADLFKKRHGKAFSLKMDTIYAYCTPPDICSAYMVTEFMLNLHPIINPPVRKDVRAYIEKNHLNPQGTYSFHAIRISCKFAGSLNSGEEVFSISDPSKSFHKTSSLKTPAVCDAVYC</sequence>
<dbReference type="EMBL" id="JAABOO010000002">
    <property type="protein sequence ID" value="NER13455.1"/>
    <property type="molecule type" value="Genomic_DNA"/>
</dbReference>
<keyword evidence="2" id="KW-1185">Reference proteome</keyword>
<dbReference type="RefSeq" id="WP_163606494.1">
    <property type="nucleotide sequence ID" value="NZ_JAABOO010000002.1"/>
</dbReference>
<protein>
    <submittedName>
        <fullName evidence="1">Methyltransferase domain-containing protein</fullName>
    </submittedName>
</protein>